<dbReference type="Pfam" id="PF07728">
    <property type="entry name" value="AAA_5"/>
    <property type="match status" value="2"/>
</dbReference>
<feature type="domain" description="VWFA" evidence="2">
    <location>
        <begin position="1408"/>
        <end position="1590"/>
    </location>
</feature>
<gene>
    <name evidence="3" type="ORF">TPSB3V08_LOCUS7420</name>
</gene>
<organism evidence="3">
    <name type="scientific">Timema poppense</name>
    <name type="common">Walking stick</name>
    <dbReference type="NCBI Taxonomy" id="170557"/>
    <lineage>
        <taxon>Eukaryota</taxon>
        <taxon>Metazoa</taxon>
        <taxon>Ecdysozoa</taxon>
        <taxon>Arthropoda</taxon>
        <taxon>Hexapoda</taxon>
        <taxon>Insecta</taxon>
        <taxon>Pterygota</taxon>
        <taxon>Neoptera</taxon>
        <taxon>Polyneoptera</taxon>
        <taxon>Phasmatodea</taxon>
        <taxon>Timematodea</taxon>
        <taxon>Timematoidea</taxon>
        <taxon>Timematidae</taxon>
        <taxon>Timema</taxon>
    </lineage>
</organism>
<dbReference type="Gene3D" id="3.40.50.410">
    <property type="entry name" value="von Willebrand factor, type A domain"/>
    <property type="match status" value="1"/>
</dbReference>
<dbReference type="GO" id="GO:0005737">
    <property type="term" value="C:cytoplasm"/>
    <property type="evidence" value="ECO:0007669"/>
    <property type="project" value="TreeGrafter"/>
</dbReference>
<dbReference type="PANTHER" id="PTHR21610:SF9">
    <property type="entry name" value="VON WILLEBRAND FACTOR A DOMAIN-CONTAINING PROTEIN 8"/>
    <property type="match status" value="1"/>
</dbReference>
<dbReference type="GO" id="GO:0005524">
    <property type="term" value="F:ATP binding"/>
    <property type="evidence" value="ECO:0007669"/>
    <property type="project" value="InterPro"/>
</dbReference>
<accession>A0A7R9H632</accession>
<dbReference type="InterPro" id="IPR036465">
    <property type="entry name" value="vWFA_dom_sf"/>
</dbReference>
<feature type="compositionally biased region" description="Gly residues" evidence="1">
    <location>
        <begin position="1262"/>
        <end position="1272"/>
    </location>
</feature>
<dbReference type="EMBL" id="OD004839">
    <property type="protein sequence ID" value="CAD7410562.1"/>
    <property type="molecule type" value="Genomic_DNA"/>
</dbReference>
<dbReference type="GO" id="GO:0032991">
    <property type="term" value="C:protein-containing complex"/>
    <property type="evidence" value="ECO:0007669"/>
    <property type="project" value="UniProtKB-ARBA"/>
</dbReference>
<evidence type="ECO:0000313" key="3">
    <source>
        <dbReference type="EMBL" id="CAD7410562.1"/>
    </source>
</evidence>
<proteinExistence type="predicted"/>
<protein>
    <recommendedName>
        <fullName evidence="2">VWFA domain-containing protein</fullName>
    </recommendedName>
</protein>
<evidence type="ECO:0000256" key="1">
    <source>
        <dbReference type="SAM" id="MobiDB-lite"/>
    </source>
</evidence>
<dbReference type="InterPro" id="IPR027417">
    <property type="entry name" value="P-loop_NTPase"/>
</dbReference>
<dbReference type="FunFam" id="3.40.50.300:FF:000663">
    <property type="entry name" value="von Willebrand factor A domain containing 8"/>
    <property type="match status" value="1"/>
</dbReference>
<dbReference type="InterPro" id="IPR011704">
    <property type="entry name" value="ATPase_dyneun-rel_AAA"/>
</dbReference>
<dbReference type="SUPFAM" id="SSF52540">
    <property type="entry name" value="P-loop containing nucleoside triphosphate hydrolases"/>
    <property type="match status" value="2"/>
</dbReference>
<dbReference type="SUPFAM" id="SSF53300">
    <property type="entry name" value="vWA-like"/>
    <property type="match status" value="1"/>
</dbReference>
<dbReference type="SMART" id="SM00327">
    <property type="entry name" value="VWA"/>
    <property type="match status" value="1"/>
</dbReference>
<sequence>MALVQDHLDRLHTLAPSVDPAQISHLLSCCYALLSQESTSLGLPDFPADNLETAVAILERFPSLPPYEVLYRLYPYKCFVGREGKQAVEDILNTFNITGDRKPAVALQQITLPQGQYSGQAQLSVNGQQSDVKVPCGSGGRMSPAPSFVHTPYQDQLLAEMLQSHLVHDICLIGPRGCGKSATVRTLSDILGYNIEPIVLYQDMSSRDLIQQRTTLSNGDTVWKYSPLVTAALEGKLAVLDGVHRIHPSTLAVVHRLVHDRELQLHDGQRLIRHDRYDDLKTQHSLSDEQLRQSGVLRIHPSFRMVALAEPPEQNSSGAPWLSTELLSLFVFHEMRPLALQEELQIVQQLFGKVNPTLSRIMELAHQLRESTDPTLRSLAGSLSTRQLLRVARRMARYPSDNPVDTIHRACLARFLPTVARQALDTAVSKAGLSAAPRTLGPEDLVCEVDGDLVRIGRTTAQRYHTTAESKVPDILFFDVPQHITTLEWLLQDFTLGEHLLLVGNQGVGKNKLADRLLQLLHRPREYIQLHRDTTVQTLTLQPTVKNGLVVYEDSPLVQAVKLGHVLVVDEADKAPTHVTCILKTLVESGEMILSDGRRIVPSDDPRVLASTPGIIPIHPDFKMIILANRPGFPFLGNDFFGALGDLFSCHAVDNPSPESELSLLKQYGPDVPVKVIERLVKAFGELRMKADQGLVQYPYSTREVVNIVRHLQEFQGESLSSVVRNVFDFDRYSREVQETLIETLHKHGIPMGANPSNINLAKEFPLPPMEHAGSWTTLHSRGPTRVPVEQRYLRPKPAVALRRYQHNLDRVEARATSFSEMQSYWSVPFHENSIIAGLTVSKSDTNNPLEDMIHVLTSNPLTLYSMIPSGDGIQELFVQIMISHQRGARPQCTLAPLGNTTTLLLHEETSNTLLLLDTGLGQATSIPLQSTLELATESFTRTLGNTPLTTWHLLPQLLDFSSVAILYESGGKRVEVVDVKSFSALSMTLPFTIRSLHVAAVDKWLIQDSSGQKHLLSKRNPEDPCPNVLHSIADTSPSLGALTSCFLEPLESELLSQAIGQQLSSPHRILSSSQSYAALVVGFPDLDHSSNEIYLWPKEEHKLSSKHRSVFLRDFAQVVRTIPVSEAPKEAHMFERSKGIGLAGFLEVVDLANHKLRYIPVPQPHAISPATQWLYSTVELPVLLAATSDQGVVTVDAGGCVRLWETGLENLEKSLMEWRKMIGSERDYLQLTVERPSGLDVNAPKHGKVDEKGDPHVGGNTWAGGTGGRDTAGLGGKGGPYRLDTGHKVHQVSQEEKDAVPEHVKRAAHDMAQRAFKQRLREIQMSEYDATLYSKFADAVSKQVQALRVILGTLQAKAKERQWMKHQTFGELDDAKLIEGLTGERNIYRRRSDKEPELGAPQMKPKRLRLVIDVSGSMYRFNSYDGRLDREMEAVILVMEAFQGHEGRIQYDVIGHSGESSQITFISHDYPPSDNKQRLDTIKTMHAHAQFCLSGDNTLEATQEAITSLSKVECDEAIVVVLSDANLERYGIPPEQFARVLTSDPKVNAYAIFIGSLGDQASRLTSKLPSGRAFVCLDLKNIPQILQQIFAASVLNTRTDLLLTHENQGRPGRILNRSGSEPITSEEDMMSTSGLEPECLRCYKQSSNSQYKGPIHITQVKCKCETRGWSRLKPTSLEKDLINWVPVQWPRSLGLVVVKSDRQMRQHPQHKLAEVTTVKSGVLEVTNRAVNLNTRGLSIGFCLDSTTQYFHLHAVCPRPRVTCLEKDLINWVPVQWPRSLGLVVDKSDRKMRQHPQHNLAEVTTVKSGVLEVVQMAAHSPRL</sequence>
<dbReference type="GO" id="GO:0016887">
    <property type="term" value="F:ATP hydrolysis activity"/>
    <property type="evidence" value="ECO:0007669"/>
    <property type="project" value="InterPro"/>
</dbReference>
<reference evidence="3" key="1">
    <citation type="submission" date="2020-11" db="EMBL/GenBank/DDBJ databases">
        <authorList>
            <person name="Tran Van P."/>
        </authorList>
    </citation>
    <scope>NUCLEOTIDE SEQUENCE</scope>
</reference>
<dbReference type="SMART" id="SM00382">
    <property type="entry name" value="AAA"/>
    <property type="match status" value="2"/>
</dbReference>
<dbReference type="PROSITE" id="PS50234">
    <property type="entry name" value="VWFA"/>
    <property type="match status" value="1"/>
</dbReference>
<dbReference type="InterPro" id="IPR003593">
    <property type="entry name" value="AAA+_ATPase"/>
</dbReference>
<dbReference type="InterPro" id="IPR039891">
    <property type="entry name" value="VWA8"/>
</dbReference>
<feature type="region of interest" description="Disordered" evidence="1">
    <location>
        <begin position="1240"/>
        <end position="1272"/>
    </location>
</feature>
<name>A0A7R9H632_TIMPO</name>
<dbReference type="InterPro" id="IPR002035">
    <property type="entry name" value="VWF_A"/>
</dbReference>
<dbReference type="PANTHER" id="PTHR21610">
    <property type="entry name" value="VON WILLEBRAND FACTOR A DOMAIN-CONTAINING PROTEIN 8"/>
    <property type="match status" value="1"/>
</dbReference>
<evidence type="ECO:0000259" key="2">
    <source>
        <dbReference type="PROSITE" id="PS50234"/>
    </source>
</evidence>
<dbReference type="Gene3D" id="3.40.50.300">
    <property type="entry name" value="P-loop containing nucleotide triphosphate hydrolases"/>
    <property type="match status" value="2"/>
</dbReference>